<sequence length="152" mass="17031">MEDSERYISATRFIAAPPETLFEFIADPAVQPKWDGNNNLSSAAPGQRVHEAGDVFVMTNVGDRVRENHVVEFEEGRRIAWRPSPVGETPPGHLWRWELEPTTGGSLVRHSYDWTALTDPARFDRARANTPETLRASLDRLAAFAEAATTEQ</sequence>
<dbReference type="Proteomes" id="UP000586095">
    <property type="component" value="Unassembled WGS sequence"/>
</dbReference>
<dbReference type="SUPFAM" id="SSF55961">
    <property type="entry name" value="Bet v1-like"/>
    <property type="match status" value="1"/>
</dbReference>
<accession>A0A852RJT0</accession>
<protein>
    <submittedName>
        <fullName evidence="1">Uncharacterized protein YndB with AHSA1/START domain</fullName>
    </submittedName>
</protein>
<dbReference type="EMBL" id="JACCBD010000001">
    <property type="protein sequence ID" value="NYD28374.1"/>
    <property type="molecule type" value="Genomic_DNA"/>
</dbReference>
<proteinExistence type="predicted"/>
<name>A0A852RJT0_9MICO</name>
<evidence type="ECO:0000313" key="2">
    <source>
        <dbReference type="Proteomes" id="UP000586095"/>
    </source>
</evidence>
<keyword evidence="2" id="KW-1185">Reference proteome</keyword>
<dbReference type="AlphaFoldDB" id="A0A852RJT0"/>
<gene>
    <name evidence="1" type="ORF">BJ960_003177</name>
</gene>
<dbReference type="Gene3D" id="3.30.530.20">
    <property type="match status" value="1"/>
</dbReference>
<reference evidence="1 2" key="1">
    <citation type="submission" date="2020-07" db="EMBL/GenBank/DDBJ databases">
        <title>Sequencing the genomes of 1000 actinobacteria strains.</title>
        <authorList>
            <person name="Klenk H.-P."/>
        </authorList>
    </citation>
    <scope>NUCLEOTIDE SEQUENCE [LARGE SCALE GENOMIC DNA]</scope>
    <source>
        <strain evidence="1 2">DSM 17380</strain>
    </source>
</reference>
<organism evidence="1 2">
    <name type="scientific">Leucobacter aridicollis</name>
    <dbReference type="NCBI Taxonomy" id="283878"/>
    <lineage>
        <taxon>Bacteria</taxon>
        <taxon>Bacillati</taxon>
        <taxon>Actinomycetota</taxon>
        <taxon>Actinomycetes</taxon>
        <taxon>Micrococcales</taxon>
        <taxon>Microbacteriaceae</taxon>
        <taxon>Leucobacter</taxon>
    </lineage>
</organism>
<evidence type="ECO:0000313" key="1">
    <source>
        <dbReference type="EMBL" id="NYD28374.1"/>
    </source>
</evidence>
<dbReference type="RefSeq" id="WP_185988019.1">
    <property type="nucleotide sequence ID" value="NZ_BAAALZ010000004.1"/>
</dbReference>
<dbReference type="InterPro" id="IPR019587">
    <property type="entry name" value="Polyketide_cyclase/dehydratase"/>
</dbReference>
<dbReference type="Pfam" id="PF10604">
    <property type="entry name" value="Polyketide_cyc2"/>
    <property type="match status" value="1"/>
</dbReference>
<comment type="caution">
    <text evidence="1">The sequence shown here is derived from an EMBL/GenBank/DDBJ whole genome shotgun (WGS) entry which is preliminary data.</text>
</comment>
<dbReference type="InterPro" id="IPR023393">
    <property type="entry name" value="START-like_dom_sf"/>
</dbReference>